<dbReference type="Proteomes" id="UP001352852">
    <property type="component" value="Unassembled WGS sequence"/>
</dbReference>
<organism evidence="1 2">
    <name type="scientific">Characodon lateralis</name>
    <dbReference type="NCBI Taxonomy" id="208331"/>
    <lineage>
        <taxon>Eukaryota</taxon>
        <taxon>Metazoa</taxon>
        <taxon>Chordata</taxon>
        <taxon>Craniata</taxon>
        <taxon>Vertebrata</taxon>
        <taxon>Euteleostomi</taxon>
        <taxon>Actinopterygii</taxon>
        <taxon>Neopterygii</taxon>
        <taxon>Teleostei</taxon>
        <taxon>Neoteleostei</taxon>
        <taxon>Acanthomorphata</taxon>
        <taxon>Ovalentaria</taxon>
        <taxon>Atherinomorphae</taxon>
        <taxon>Cyprinodontiformes</taxon>
        <taxon>Goodeidae</taxon>
        <taxon>Characodon</taxon>
    </lineage>
</organism>
<evidence type="ECO:0000313" key="1">
    <source>
        <dbReference type="EMBL" id="MED6293771.1"/>
    </source>
</evidence>
<name>A0ABU7F3B0_9TELE</name>
<protein>
    <submittedName>
        <fullName evidence="1">Uncharacterized protein</fullName>
    </submittedName>
</protein>
<accession>A0ABU7F3B0</accession>
<feature type="non-terminal residue" evidence="1">
    <location>
        <position position="1"/>
    </location>
</feature>
<proteinExistence type="predicted"/>
<comment type="caution">
    <text evidence="1">The sequence shown here is derived from an EMBL/GenBank/DDBJ whole genome shotgun (WGS) entry which is preliminary data.</text>
</comment>
<reference evidence="1 2" key="1">
    <citation type="submission" date="2021-06" db="EMBL/GenBank/DDBJ databases">
        <authorList>
            <person name="Palmer J.M."/>
        </authorList>
    </citation>
    <scope>NUCLEOTIDE SEQUENCE [LARGE SCALE GENOMIC DNA]</scope>
    <source>
        <strain evidence="1 2">CL_MEX2019</strain>
        <tissue evidence="1">Muscle</tissue>
    </source>
</reference>
<sequence>LFGDGAHLWGLCPCEEEIHGIWVRRYVFDICVLVVGGPVRKFMLGFLGGAGLMRLRSKFIGRLGLSGPGSLRHQHRLAQPRFRCWGDLPVSTPGGMGTTSWVRGLFAPMGYQHLDLGVWSMYGECE</sequence>
<evidence type="ECO:0000313" key="2">
    <source>
        <dbReference type="Proteomes" id="UP001352852"/>
    </source>
</evidence>
<keyword evidence="2" id="KW-1185">Reference proteome</keyword>
<dbReference type="EMBL" id="JAHUTJ010074811">
    <property type="protein sequence ID" value="MED6293771.1"/>
    <property type="molecule type" value="Genomic_DNA"/>
</dbReference>
<gene>
    <name evidence="1" type="ORF">CHARACLAT_014044</name>
</gene>